<comment type="function">
    <text evidence="6">May be involved in the transport of PQQ or its precursor to the periplasm.</text>
</comment>
<keyword evidence="5 6" id="KW-0884">PQQ biosynthesis</keyword>
<reference evidence="9" key="1">
    <citation type="journal article" date="2019" name="Int. J. Syst. Evol. Microbiol.">
        <title>The Global Catalogue of Microorganisms (GCM) 10K type strain sequencing project: providing services to taxonomists for standard genome sequencing and annotation.</title>
        <authorList>
            <consortium name="The Broad Institute Genomics Platform"/>
            <consortium name="The Broad Institute Genome Sequencing Center for Infectious Disease"/>
            <person name="Wu L."/>
            <person name="Ma J."/>
        </authorList>
    </citation>
    <scope>NUCLEOTIDE SEQUENCE [LARGE SCALE GENOMIC DNA]</scope>
    <source>
        <strain evidence="9">JCM 16221</strain>
    </source>
</reference>
<comment type="caution">
    <text evidence="8">The sequence shown here is derived from an EMBL/GenBank/DDBJ whole genome shotgun (WGS) entry which is preliminary data.</text>
</comment>
<keyword evidence="4 6" id="KW-0813">Transport</keyword>
<dbReference type="Proteomes" id="UP001501218">
    <property type="component" value="Unassembled WGS sequence"/>
</dbReference>
<evidence type="ECO:0000256" key="3">
    <source>
        <dbReference type="ARBA" id="ARBA00015084"/>
    </source>
</evidence>
<proteinExistence type="inferred from homology"/>
<keyword evidence="9" id="KW-1185">Reference proteome</keyword>
<dbReference type="RefSeq" id="WP_344129473.1">
    <property type="nucleotide sequence ID" value="NZ_BAAARA010000005.1"/>
</dbReference>
<evidence type="ECO:0000256" key="5">
    <source>
        <dbReference type="ARBA" id="ARBA00022905"/>
    </source>
</evidence>
<evidence type="ECO:0000256" key="6">
    <source>
        <dbReference type="HAMAP-Rule" id="MF_00653"/>
    </source>
</evidence>
<dbReference type="Gene3D" id="3.60.15.10">
    <property type="entry name" value="Ribonuclease Z/Hydroxyacylglutathione hydrolase-like"/>
    <property type="match status" value="1"/>
</dbReference>
<evidence type="ECO:0000256" key="2">
    <source>
        <dbReference type="ARBA" id="ARBA00008481"/>
    </source>
</evidence>
<accession>A0ABP5T2P4</accession>
<dbReference type="InterPro" id="IPR011842">
    <property type="entry name" value="PQQ_synth_PqqB"/>
</dbReference>
<sequence>MLLHCLGVAAGGGYPQWNCACGGCRRARDAPGRSSMHAGLAVSGTGERWFLINATPDVHHQIAADPSLHPGPGPRDTPVRGVLLTDAEFDHTIGLLMLREGSHLTVHGTSAALEALERHFPVQGLLSDYATIDWVAVKPGEPIDLDERLQATPFVTGGKPPRYVGDSELTEWELGYLLRDVVTGGTAVYAPTVPRWDEAFAEQVAEADCVFCDGTFFTDDEMRHQGTGSQPGLSMGHMPVGGSGGSARRLAELPGRKTYIHVNNTNPILDENTAEHRWLAELGIEVGYAGLEVEL</sequence>
<evidence type="ECO:0000256" key="4">
    <source>
        <dbReference type="ARBA" id="ARBA00022448"/>
    </source>
</evidence>
<dbReference type="InterPro" id="IPR036866">
    <property type="entry name" value="RibonucZ/Hydroxyglut_hydro"/>
</dbReference>
<protein>
    <recommendedName>
        <fullName evidence="3 6">Coenzyme PQQ synthesis protein B</fullName>
    </recommendedName>
    <alternativeName>
        <fullName evidence="6">Pyrroloquinoline quinone biosynthesis protein B</fullName>
    </alternativeName>
</protein>
<dbReference type="NCBIfam" id="TIGR02108">
    <property type="entry name" value="PQQ_syn_pqqB"/>
    <property type="match status" value="1"/>
</dbReference>
<comment type="pathway">
    <text evidence="1 6">Cofactor biosynthesis; pyrroloquinoline quinone biosynthesis.</text>
</comment>
<dbReference type="Pfam" id="PF12706">
    <property type="entry name" value="Lactamase_B_2"/>
    <property type="match status" value="1"/>
</dbReference>
<dbReference type="InterPro" id="IPR001279">
    <property type="entry name" value="Metallo-B-lactamas"/>
</dbReference>
<evidence type="ECO:0000256" key="1">
    <source>
        <dbReference type="ARBA" id="ARBA00004886"/>
    </source>
</evidence>
<evidence type="ECO:0000313" key="8">
    <source>
        <dbReference type="EMBL" id="GAA2344288.1"/>
    </source>
</evidence>
<evidence type="ECO:0000259" key="7">
    <source>
        <dbReference type="Pfam" id="PF12706"/>
    </source>
</evidence>
<name>A0ABP5T2P4_9PSEU</name>
<dbReference type="HAMAP" id="MF_00653">
    <property type="entry name" value="PQQ_syn_PqqB"/>
    <property type="match status" value="1"/>
</dbReference>
<evidence type="ECO:0000313" key="9">
    <source>
        <dbReference type="Proteomes" id="UP001501218"/>
    </source>
</evidence>
<gene>
    <name evidence="6 8" type="primary">pqqB</name>
    <name evidence="8" type="ORF">GCM10009854_21310</name>
</gene>
<dbReference type="EMBL" id="BAAARA010000005">
    <property type="protein sequence ID" value="GAA2344288.1"/>
    <property type="molecule type" value="Genomic_DNA"/>
</dbReference>
<feature type="domain" description="Metallo-beta-lactamase" evidence="7">
    <location>
        <begin position="48"/>
        <end position="261"/>
    </location>
</feature>
<dbReference type="SUPFAM" id="SSF56281">
    <property type="entry name" value="Metallo-hydrolase/oxidoreductase"/>
    <property type="match status" value="1"/>
</dbReference>
<comment type="similarity">
    <text evidence="2 6">Belongs to the PqqB family.</text>
</comment>
<organism evidence="8 9">
    <name type="scientific">Saccharopolyspora halophila</name>
    <dbReference type="NCBI Taxonomy" id="405551"/>
    <lineage>
        <taxon>Bacteria</taxon>
        <taxon>Bacillati</taxon>
        <taxon>Actinomycetota</taxon>
        <taxon>Actinomycetes</taxon>
        <taxon>Pseudonocardiales</taxon>
        <taxon>Pseudonocardiaceae</taxon>
        <taxon>Saccharopolyspora</taxon>
    </lineage>
</organism>